<evidence type="ECO:0000256" key="6">
    <source>
        <dbReference type="SAM" id="Phobius"/>
    </source>
</evidence>
<dbReference type="PANTHER" id="PTHR33529:SF2">
    <property type="entry name" value="LIPOPOLYSACCHARIDE EXPORT SYSTEM PERMEASE PROTEIN LPTG"/>
    <property type="match status" value="1"/>
</dbReference>
<dbReference type="NCBIfam" id="TIGR04408">
    <property type="entry name" value="LptG_lptG"/>
    <property type="match status" value="1"/>
</dbReference>
<dbReference type="AlphaFoldDB" id="A0A847S5W2"/>
<reference evidence="7 8" key="1">
    <citation type="submission" date="2020-04" db="EMBL/GenBank/DDBJ databases">
        <title>Draft genome of Leeia sp. IMCC25680.</title>
        <authorList>
            <person name="Song J."/>
            <person name="Cho J.-C."/>
        </authorList>
    </citation>
    <scope>NUCLEOTIDE SEQUENCE [LARGE SCALE GENOMIC DNA]</scope>
    <source>
        <strain evidence="7 8">IMCC25680</strain>
    </source>
</reference>
<dbReference type="InterPro" id="IPR005495">
    <property type="entry name" value="LptG/LptF_permease"/>
</dbReference>
<evidence type="ECO:0000256" key="3">
    <source>
        <dbReference type="ARBA" id="ARBA00022692"/>
    </source>
</evidence>
<keyword evidence="2" id="KW-1003">Cell membrane</keyword>
<comment type="caution">
    <text evidence="7">The sequence shown here is derived from an EMBL/GenBank/DDBJ whole genome shotgun (WGS) entry which is preliminary data.</text>
</comment>
<dbReference type="Proteomes" id="UP000587991">
    <property type="component" value="Unassembled WGS sequence"/>
</dbReference>
<keyword evidence="8" id="KW-1185">Reference proteome</keyword>
<dbReference type="GO" id="GO:0015920">
    <property type="term" value="P:lipopolysaccharide transport"/>
    <property type="evidence" value="ECO:0007669"/>
    <property type="project" value="TreeGrafter"/>
</dbReference>
<evidence type="ECO:0000313" key="8">
    <source>
        <dbReference type="Proteomes" id="UP000587991"/>
    </source>
</evidence>
<sequence>MRLLHRYFRRNISRATLTACLALLGLFAVIDLLLELSNGGSNPNQLREALQYAALRIPANLYQLLPICVMLGGLFSLAQLVNDSEYPVIRTAGVSLARVALSLLRIGFLFALLTLLVSEVLMPLADREARSLRLKIASTATVNNLQSGYWMRDHERFVNFDEVDANQTVKQLSLYELDAQQNIKSISTAREARYVEGKGWVLQDVTRVQTQPGQVVTEHLPQMIWSTRLTPQLVTMLAVTPEKMSAWQLYQYTRHLLENRQDAARYELAFWARLGYPLSCLSLLLLALPFAQFQKRSGGAGLRLLSGLLLGLLFYVLSRLVSHMALIYDWPPIGAALTPSLVILLLASFILWWQEYGRVRFRS</sequence>
<feature type="transmembrane region" description="Helical" evidence="6">
    <location>
        <begin position="12"/>
        <end position="34"/>
    </location>
</feature>
<keyword evidence="4 6" id="KW-1133">Transmembrane helix</keyword>
<feature type="transmembrane region" description="Helical" evidence="6">
    <location>
        <begin position="333"/>
        <end position="353"/>
    </location>
</feature>
<name>A0A847S5W2_9NEIS</name>
<proteinExistence type="predicted"/>
<evidence type="ECO:0000313" key="7">
    <source>
        <dbReference type="EMBL" id="NLR75254.1"/>
    </source>
</evidence>
<accession>A0A847S5W2</accession>
<dbReference type="EMBL" id="JABAIM010000001">
    <property type="protein sequence ID" value="NLR75254.1"/>
    <property type="molecule type" value="Genomic_DNA"/>
</dbReference>
<protein>
    <submittedName>
        <fullName evidence="7">LPS export ABC transporter permease LptG</fullName>
    </submittedName>
</protein>
<feature type="transmembrane region" description="Helical" evidence="6">
    <location>
        <begin position="268"/>
        <end position="288"/>
    </location>
</feature>
<evidence type="ECO:0000256" key="1">
    <source>
        <dbReference type="ARBA" id="ARBA00004651"/>
    </source>
</evidence>
<feature type="transmembrane region" description="Helical" evidence="6">
    <location>
        <begin position="300"/>
        <end position="321"/>
    </location>
</feature>
<dbReference type="RefSeq" id="WP_168876798.1">
    <property type="nucleotide sequence ID" value="NZ_JABAIM010000001.1"/>
</dbReference>
<dbReference type="GO" id="GO:0055085">
    <property type="term" value="P:transmembrane transport"/>
    <property type="evidence" value="ECO:0007669"/>
    <property type="project" value="InterPro"/>
</dbReference>
<feature type="transmembrane region" description="Helical" evidence="6">
    <location>
        <begin position="102"/>
        <end position="125"/>
    </location>
</feature>
<feature type="transmembrane region" description="Helical" evidence="6">
    <location>
        <begin position="61"/>
        <end position="81"/>
    </location>
</feature>
<evidence type="ECO:0000256" key="2">
    <source>
        <dbReference type="ARBA" id="ARBA00022475"/>
    </source>
</evidence>
<organism evidence="7 8">
    <name type="scientific">Leeia aquatica</name>
    <dbReference type="NCBI Taxonomy" id="2725557"/>
    <lineage>
        <taxon>Bacteria</taxon>
        <taxon>Pseudomonadati</taxon>
        <taxon>Pseudomonadota</taxon>
        <taxon>Betaproteobacteria</taxon>
        <taxon>Neisseriales</taxon>
        <taxon>Leeiaceae</taxon>
        <taxon>Leeia</taxon>
    </lineage>
</organism>
<evidence type="ECO:0000256" key="5">
    <source>
        <dbReference type="ARBA" id="ARBA00023136"/>
    </source>
</evidence>
<dbReference type="GO" id="GO:0043190">
    <property type="term" value="C:ATP-binding cassette (ABC) transporter complex"/>
    <property type="evidence" value="ECO:0007669"/>
    <property type="project" value="InterPro"/>
</dbReference>
<keyword evidence="3 6" id="KW-0812">Transmembrane</keyword>
<dbReference type="InterPro" id="IPR030923">
    <property type="entry name" value="LptG"/>
</dbReference>
<dbReference type="PANTHER" id="PTHR33529">
    <property type="entry name" value="SLR0882 PROTEIN-RELATED"/>
    <property type="match status" value="1"/>
</dbReference>
<evidence type="ECO:0000256" key="4">
    <source>
        <dbReference type="ARBA" id="ARBA00022989"/>
    </source>
</evidence>
<comment type="subcellular location">
    <subcellularLocation>
        <location evidence="1">Cell membrane</location>
        <topology evidence="1">Multi-pass membrane protein</topology>
    </subcellularLocation>
</comment>
<keyword evidence="5 6" id="KW-0472">Membrane</keyword>
<dbReference type="Pfam" id="PF03739">
    <property type="entry name" value="LptF_LptG"/>
    <property type="match status" value="1"/>
</dbReference>
<gene>
    <name evidence="7" type="primary">lptG</name>
    <name evidence="7" type="ORF">HF682_08790</name>
</gene>